<dbReference type="Gene3D" id="3.40.50.1820">
    <property type="entry name" value="alpha/beta hydrolase"/>
    <property type="match status" value="1"/>
</dbReference>
<protein>
    <recommendedName>
        <fullName evidence="3">Polymerase nucleotidyl transferase domain-containing protein</fullName>
    </recommendedName>
</protein>
<dbReference type="InterPro" id="IPR029058">
    <property type="entry name" value="AB_hydrolase_fold"/>
</dbReference>
<evidence type="ECO:0000313" key="2">
    <source>
        <dbReference type="Proteomes" id="UP001501479"/>
    </source>
</evidence>
<dbReference type="RefSeq" id="WP_344962989.1">
    <property type="nucleotide sequence ID" value="NZ_BAABDS010000010.1"/>
</dbReference>
<gene>
    <name evidence="1" type="ORF">GCM10022421_10040</name>
</gene>
<reference evidence="2" key="1">
    <citation type="journal article" date="2019" name="Int. J. Syst. Evol. Microbiol.">
        <title>The Global Catalogue of Microorganisms (GCM) 10K type strain sequencing project: providing services to taxonomists for standard genome sequencing and annotation.</title>
        <authorList>
            <consortium name="The Broad Institute Genomics Platform"/>
            <consortium name="The Broad Institute Genome Sequencing Center for Infectious Disease"/>
            <person name="Wu L."/>
            <person name="Ma J."/>
        </authorList>
    </citation>
    <scope>NUCLEOTIDE SEQUENCE [LARGE SCALE GENOMIC DNA]</scope>
    <source>
        <strain evidence="2">JCM 17329</strain>
    </source>
</reference>
<dbReference type="SUPFAM" id="SSF53474">
    <property type="entry name" value="alpha/beta-Hydrolases"/>
    <property type="match status" value="1"/>
</dbReference>
<dbReference type="Proteomes" id="UP001501479">
    <property type="component" value="Unassembled WGS sequence"/>
</dbReference>
<keyword evidence="2" id="KW-1185">Reference proteome</keyword>
<evidence type="ECO:0008006" key="3">
    <source>
        <dbReference type="Google" id="ProtNLM"/>
    </source>
</evidence>
<organism evidence="1 2">
    <name type="scientific">Oceanisphaera sediminis</name>
    <dbReference type="NCBI Taxonomy" id="981381"/>
    <lineage>
        <taxon>Bacteria</taxon>
        <taxon>Pseudomonadati</taxon>
        <taxon>Pseudomonadota</taxon>
        <taxon>Gammaproteobacteria</taxon>
        <taxon>Aeromonadales</taxon>
        <taxon>Aeromonadaceae</taxon>
        <taxon>Oceanisphaera</taxon>
    </lineage>
</organism>
<name>A0ABP7DII5_9GAMM</name>
<evidence type="ECO:0000313" key="1">
    <source>
        <dbReference type="EMBL" id="GAA3705103.1"/>
    </source>
</evidence>
<proteinExistence type="predicted"/>
<accession>A0ABP7DII5</accession>
<dbReference type="InterPro" id="IPR053860">
    <property type="entry name" value="DUF6932"/>
</dbReference>
<dbReference type="EMBL" id="BAABDS010000010">
    <property type="protein sequence ID" value="GAA3705103.1"/>
    <property type="molecule type" value="Genomic_DNA"/>
</dbReference>
<sequence length="400" mass="45927">MLGNVIPEFTERGELPEGIHRCNGLQFIERFCQDEYRKPFAKSITDIFDFAKDRNARIVFIGGSFVTERGNPSDIDVVIVLREKDHIPSKGERLILSGKRADIMFCSEDEPKMIDAFISLFSRGRYGQKYGVIQVDLCGGNSEWEIRHMPDDDTLEVVKRAYCQRKVIDLNESEGVLVTIHGLLSNASWNSEVVPIFSNDGWTVAPYYYGYQTPDILMRSSERKRVIDDFREWILSIKEQYCVSADTKISVIAHSFGTYIIGAYLAGFEGDPPVGFESITLTGSILTEDYDWDSMENKFAVGHVRNEVAPNDQWVKWMPNNNWLKLDPLFGQAGVKGFNSKSELIEENSCSIYDHNNVIKRDVILKYWLPYLKANKGKYNNRAFKILMDRVRTEYPLNKN</sequence>
<dbReference type="Pfam" id="PF22014">
    <property type="entry name" value="DUF6932"/>
    <property type="match status" value="1"/>
</dbReference>
<comment type="caution">
    <text evidence="1">The sequence shown here is derived from an EMBL/GenBank/DDBJ whole genome shotgun (WGS) entry which is preliminary data.</text>
</comment>